<dbReference type="PANTHER" id="PTHR43685:SF2">
    <property type="entry name" value="GLYCOSYLTRANSFERASE 2-LIKE DOMAIN-CONTAINING PROTEIN"/>
    <property type="match status" value="1"/>
</dbReference>
<feature type="domain" description="Glycosyltransferase 2-like" evidence="1">
    <location>
        <begin position="9"/>
        <end position="167"/>
    </location>
</feature>
<dbReference type="InterPro" id="IPR001173">
    <property type="entry name" value="Glyco_trans_2-like"/>
</dbReference>
<accession>A0A0W8GAW9</accession>
<dbReference type="CDD" id="cd00761">
    <property type="entry name" value="Glyco_tranf_GTA_type"/>
    <property type="match status" value="1"/>
</dbReference>
<proteinExistence type="predicted"/>
<dbReference type="SUPFAM" id="SSF53448">
    <property type="entry name" value="Nucleotide-diphospho-sugar transferases"/>
    <property type="match status" value="2"/>
</dbReference>
<dbReference type="EMBL" id="LNQE01000041">
    <property type="protein sequence ID" value="KUG29763.1"/>
    <property type="molecule type" value="Genomic_DNA"/>
</dbReference>
<gene>
    <name evidence="2" type="ORF">ASZ90_000345</name>
</gene>
<dbReference type="InterPro" id="IPR050834">
    <property type="entry name" value="Glycosyltransf_2"/>
</dbReference>
<sequence length="459" mass="51539">MSEITPKVTVYIVSHNYGAFLEQAIESVLRQRFDDWELILVDDRSSDNTAAIMEFYRGAPRVQLLPGEGRGLIPAANAVLRTARGRYLIRLDADDLFDENALLVLANYLDRRPDVAMVFPDYYLIDEKGIAYSNIRKESLAQMDHVQDTAPHGACTMMRVSVLREIGGYDETLTAQDGFYVWSRIKDRYKVRNVNLPLFYYRQHGANLSRDSARITMARQDIKRIACREMVGCGGLPVAAVIPCRQHYDFTPAVWREELGGRSLLDIAIAKCLSSSIFDKVAVTADSHDVLPHLDGYSDPRLVFVERSREFTLRSRPIADTLDAVAANLGLPETAVMVLCYPQAPFTTVDTLEESVNTLLMHDADSAFSATPVNVPLYRRGPHGMIRLNPSEIAVSDFNTVYKESREVFALRVKNLKRGSITGSKSICFPGPKERQVFIDSFEGLVLARSLAEKYGARR</sequence>
<organism evidence="2">
    <name type="scientific">hydrocarbon metagenome</name>
    <dbReference type="NCBI Taxonomy" id="938273"/>
    <lineage>
        <taxon>unclassified sequences</taxon>
        <taxon>metagenomes</taxon>
        <taxon>ecological metagenomes</taxon>
    </lineage>
</organism>
<dbReference type="InterPro" id="IPR029044">
    <property type="entry name" value="Nucleotide-diphossugar_trans"/>
</dbReference>
<protein>
    <submittedName>
        <fullName evidence="2">Glycosyltransferase</fullName>
    </submittedName>
</protein>
<comment type="caution">
    <text evidence="2">The sequence shown here is derived from an EMBL/GenBank/DDBJ whole genome shotgun (WGS) entry which is preliminary data.</text>
</comment>
<dbReference type="Pfam" id="PF00535">
    <property type="entry name" value="Glycos_transf_2"/>
    <property type="match status" value="1"/>
</dbReference>
<reference evidence="2" key="1">
    <citation type="journal article" date="2015" name="Proc. Natl. Acad. Sci. U.S.A.">
        <title>Networks of energetic and metabolic interactions define dynamics in microbial communities.</title>
        <authorList>
            <person name="Embree M."/>
            <person name="Liu J.K."/>
            <person name="Al-Bassam M.M."/>
            <person name="Zengler K."/>
        </authorList>
    </citation>
    <scope>NUCLEOTIDE SEQUENCE</scope>
</reference>
<evidence type="ECO:0000259" key="1">
    <source>
        <dbReference type="Pfam" id="PF00535"/>
    </source>
</evidence>
<dbReference type="Gene3D" id="3.90.550.10">
    <property type="entry name" value="Spore Coat Polysaccharide Biosynthesis Protein SpsA, Chain A"/>
    <property type="match status" value="2"/>
</dbReference>
<dbReference type="PANTHER" id="PTHR43685">
    <property type="entry name" value="GLYCOSYLTRANSFERASE"/>
    <property type="match status" value="1"/>
</dbReference>
<dbReference type="GO" id="GO:0016740">
    <property type="term" value="F:transferase activity"/>
    <property type="evidence" value="ECO:0007669"/>
    <property type="project" value="UniProtKB-KW"/>
</dbReference>
<evidence type="ECO:0000313" key="2">
    <source>
        <dbReference type="EMBL" id="KUG29763.1"/>
    </source>
</evidence>
<name>A0A0W8GAW9_9ZZZZ</name>
<keyword evidence="2" id="KW-0808">Transferase</keyword>
<dbReference type="AlphaFoldDB" id="A0A0W8GAW9"/>